<keyword evidence="14 20" id="KW-1133">Transmembrane helix</keyword>
<organism evidence="22 23">
    <name type="scientific">Tsuneonella deserti</name>
    <dbReference type="NCBI Taxonomy" id="2035528"/>
    <lineage>
        <taxon>Bacteria</taxon>
        <taxon>Pseudomonadati</taxon>
        <taxon>Pseudomonadota</taxon>
        <taxon>Alphaproteobacteria</taxon>
        <taxon>Sphingomonadales</taxon>
        <taxon>Erythrobacteraceae</taxon>
        <taxon>Tsuneonella</taxon>
    </lineage>
</organism>
<evidence type="ECO:0000256" key="1">
    <source>
        <dbReference type="ARBA" id="ARBA00004533"/>
    </source>
</evidence>
<evidence type="ECO:0000256" key="20">
    <source>
        <dbReference type="SAM" id="Phobius"/>
    </source>
</evidence>
<keyword evidence="23" id="KW-1185">Reference proteome</keyword>
<feature type="domain" description="Cytochrome c" evidence="21">
    <location>
        <begin position="202"/>
        <end position="283"/>
    </location>
</feature>
<evidence type="ECO:0000256" key="5">
    <source>
        <dbReference type="ARBA" id="ARBA00022475"/>
    </source>
</evidence>
<evidence type="ECO:0000256" key="7">
    <source>
        <dbReference type="ARBA" id="ARBA00022617"/>
    </source>
</evidence>
<dbReference type="EMBL" id="BMKL01000001">
    <property type="protein sequence ID" value="GGE04808.1"/>
    <property type="molecule type" value="Genomic_DNA"/>
</dbReference>
<keyword evidence="12 19" id="KW-0375">Hydrogen ion transport</keyword>
<dbReference type="PIRSF" id="PIRSF000006">
    <property type="entry name" value="Cbb3-Cox_fixP"/>
    <property type="match status" value="1"/>
</dbReference>
<keyword evidence="17 19" id="KW-0406">Ion transport</keyword>
<dbReference type="Proteomes" id="UP000619041">
    <property type="component" value="Unassembled WGS sequence"/>
</dbReference>
<feature type="domain" description="Cytochrome c" evidence="21">
    <location>
        <begin position="108"/>
        <end position="198"/>
    </location>
</feature>
<dbReference type="InterPro" id="IPR032858">
    <property type="entry name" value="CcoP_N"/>
</dbReference>
<keyword evidence="16 19" id="KW-0408">Iron</keyword>
<protein>
    <recommendedName>
        <fullName evidence="19">Cbb3-type cytochrome c oxidase subunit</fullName>
    </recommendedName>
</protein>
<feature type="transmembrane region" description="Helical" evidence="20">
    <location>
        <begin position="32"/>
        <end position="50"/>
    </location>
</feature>
<reference evidence="23" key="1">
    <citation type="journal article" date="2019" name="Int. J. Syst. Evol. Microbiol.">
        <title>The Global Catalogue of Microorganisms (GCM) 10K type strain sequencing project: providing services to taxonomists for standard genome sequencing and annotation.</title>
        <authorList>
            <consortium name="The Broad Institute Genomics Platform"/>
            <consortium name="The Broad Institute Genome Sequencing Center for Infectious Disease"/>
            <person name="Wu L."/>
            <person name="Ma J."/>
        </authorList>
    </citation>
    <scope>NUCLEOTIDE SEQUENCE [LARGE SCALE GENOMIC DNA]</scope>
    <source>
        <strain evidence="23">CGMCC 1.15959</strain>
    </source>
</reference>
<dbReference type="Gene3D" id="1.10.760.10">
    <property type="entry name" value="Cytochrome c-like domain"/>
    <property type="match status" value="2"/>
</dbReference>
<keyword evidence="8 19" id="KW-0679">Respiratory chain</keyword>
<comment type="subunit">
    <text evidence="19">Component of the cbb3-type cytochrome c oxidase.</text>
</comment>
<keyword evidence="13 19" id="KW-0249">Electron transport</keyword>
<evidence type="ECO:0000313" key="22">
    <source>
        <dbReference type="EMBL" id="GGE04808.1"/>
    </source>
</evidence>
<comment type="similarity">
    <text evidence="3 19">Belongs to the CcoP / FixP family.</text>
</comment>
<evidence type="ECO:0000259" key="21">
    <source>
        <dbReference type="PROSITE" id="PS51007"/>
    </source>
</evidence>
<dbReference type="PRINTS" id="PR00605">
    <property type="entry name" value="CYTCHROMECIC"/>
</dbReference>
<evidence type="ECO:0000256" key="13">
    <source>
        <dbReference type="ARBA" id="ARBA00022982"/>
    </source>
</evidence>
<keyword evidence="5 19" id="KW-1003">Cell membrane</keyword>
<evidence type="ECO:0000256" key="3">
    <source>
        <dbReference type="ARBA" id="ARBA00006113"/>
    </source>
</evidence>
<dbReference type="InterPro" id="IPR004678">
    <property type="entry name" value="Cyt_c_oxidase_cbb3_su3"/>
</dbReference>
<evidence type="ECO:0000256" key="8">
    <source>
        <dbReference type="ARBA" id="ARBA00022660"/>
    </source>
</evidence>
<evidence type="ECO:0000256" key="19">
    <source>
        <dbReference type="PIRNR" id="PIRNR000006"/>
    </source>
</evidence>
<dbReference type="NCBIfam" id="TIGR00782">
    <property type="entry name" value="ccoP"/>
    <property type="match status" value="1"/>
</dbReference>
<evidence type="ECO:0000256" key="10">
    <source>
        <dbReference type="ARBA" id="ARBA00022723"/>
    </source>
</evidence>
<dbReference type="InterPro" id="IPR009056">
    <property type="entry name" value="Cyt_c-like_dom"/>
</dbReference>
<keyword evidence="11" id="KW-0677">Repeat</keyword>
<evidence type="ECO:0000256" key="11">
    <source>
        <dbReference type="ARBA" id="ARBA00022737"/>
    </source>
</evidence>
<comment type="function">
    <text evidence="19">C-type cytochrome. Part of the cbb3-type cytochrome c oxidase complex.</text>
</comment>
<evidence type="ECO:0000256" key="18">
    <source>
        <dbReference type="ARBA" id="ARBA00023136"/>
    </source>
</evidence>
<evidence type="ECO:0000256" key="16">
    <source>
        <dbReference type="ARBA" id="ARBA00023004"/>
    </source>
</evidence>
<sequence length="303" mass="32884">MANKRIDEPTGTETVGHEWDGIEELDTPMPRWWLWTLYATIVWGIIYVVLYPAWPLLRTGTEGVLGWSSRGQLAQEMRAENQRRAPTLTALSRVPIERLPDDSRLMRAAVEGGRAAFRVNCVQCHGSGAAGGNGYPNLNDDDWLWGGDLRAIEYTLVHGVRQPGVESTRNSMMPAFGRDGLLTPAEISTVADQVLSFSGKAKPTAAGATLYENNCASCHGPQGKGLREFGAPNLADAIWLYGSGKGRIVQQISNPRMGVMPAWGGRLDPVTIKMLAAYVHSLGGGEDFVEVAKDPAVAVDEQP</sequence>
<dbReference type="InterPro" id="IPR008168">
    <property type="entry name" value="Cyt_C_IC"/>
</dbReference>
<accession>A0ABQ1SCI1</accession>
<comment type="pathway">
    <text evidence="2 19">Energy metabolism; oxidative phosphorylation.</text>
</comment>
<dbReference type="InterPro" id="IPR036909">
    <property type="entry name" value="Cyt_c-like_dom_sf"/>
</dbReference>
<name>A0ABQ1SCI1_9SPHN</name>
<keyword evidence="10 19" id="KW-0479">Metal-binding</keyword>
<evidence type="ECO:0000256" key="9">
    <source>
        <dbReference type="ARBA" id="ARBA00022692"/>
    </source>
</evidence>
<dbReference type="Pfam" id="PF14715">
    <property type="entry name" value="FixP_N"/>
    <property type="match status" value="1"/>
</dbReference>
<evidence type="ECO:0000256" key="12">
    <source>
        <dbReference type="ARBA" id="ARBA00022781"/>
    </source>
</evidence>
<dbReference type="PANTHER" id="PTHR33751:SF1">
    <property type="entry name" value="CBB3-TYPE CYTOCHROME C OXIDASE SUBUNIT FIXP"/>
    <property type="match status" value="1"/>
</dbReference>
<keyword evidence="9 20" id="KW-0812">Transmembrane</keyword>
<keyword evidence="7 19" id="KW-0349">Heme</keyword>
<dbReference type="PANTHER" id="PTHR33751">
    <property type="entry name" value="CBB3-TYPE CYTOCHROME C OXIDASE SUBUNIT FIXP"/>
    <property type="match status" value="1"/>
</dbReference>
<evidence type="ECO:0000313" key="23">
    <source>
        <dbReference type="Proteomes" id="UP000619041"/>
    </source>
</evidence>
<comment type="cofactor">
    <cofactor evidence="19">
        <name>heme c</name>
        <dbReference type="ChEBI" id="CHEBI:61717"/>
    </cofactor>
    <text evidence="19">Binds 2 heme C groups per subunit.</text>
</comment>
<dbReference type="InterPro" id="IPR038414">
    <property type="entry name" value="CcoP_N_sf"/>
</dbReference>
<proteinExistence type="inferred from homology"/>
<keyword evidence="18 19" id="KW-0472">Membrane</keyword>
<evidence type="ECO:0000256" key="6">
    <source>
        <dbReference type="ARBA" id="ARBA00022519"/>
    </source>
</evidence>
<keyword evidence="15 19" id="KW-0560">Oxidoreductase</keyword>
<dbReference type="PROSITE" id="PS51007">
    <property type="entry name" value="CYTC"/>
    <property type="match status" value="2"/>
</dbReference>
<dbReference type="SUPFAM" id="SSF46626">
    <property type="entry name" value="Cytochrome c"/>
    <property type="match status" value="2"/>
</dbReference>
<dbReference type="Gene3D" id="6.10.280.130">
    <property type="match status" value="1"/>
</dbReference>
<comment type="caution">
    <text evidence="22">The sequence shown here is derived from an EMBL/GenBank/DDBJ whole genome shotgun (WGS) entry which is preliminary data.</text>
</comment>
<comment type="subcellular location">
    <subcellularLocation>
        <location evidence="1 19">Cell inner membrane</location>
    </subcellularLocation>
</comment>
<evidence type="ECO:0000256" key="2">
    <source>
        <dbReference type="ARBA" id="ARBA00004673"/>
    </source>
</evidence>
<keyword evidence="6 19" id="KW-0997">Cell inner membrane</keyword>
<dbReference type="Pfam" id="PF13442">
    <property type="entry name" value="Cytochrome_CBB3"/>
    <property type="match status" value="2"/>
</dbReference>
<evidence type="ECO:0000256" key="15">
    <source>
        <dbReference type="ARBA" id="ARBA00023002"/>
    </source>
</evidence>
<gene>
    <name evidence="22" type="primary">fixP</name>
    <name evidence="22" type="ORF">GCM10011515_25500</name>
</gene>
<evidence type="ECO:0000256" key="14">
    <source>
        <dbReference type="ARBA" id="ARBA00022989"/>
    </source>
</evidence>
<keyword evidence="4 19" id="KW-0813">Transport</keyword>
<dbReference type="InterPro" id="IPR050597">
    <property type="entry name" value="Cytochrome_c_Oxidase_Subunit"/>
</dbReference>
<evidence type="ECO:0000256" key="17">
    <source>
        <dbReference type="ARBA" id="ARBA00023065"/>
    </source>
</evidence>
<evidence type="ECO:0000256" key="4">
    <source>
        <dbReference type="ARBA" id="ARBA00022448"/>
    </source>
</evidence>